<gene>
    <name evidence="1" type="ORF">PAA8504_03936</name>
</gene>
<evidence type="ECO:0000313" key="1">
    <source>
        <dbReference type="EMBL" id="SPJ26080.1"/>
    </source>
</evidence>
<dbReference type="EMBL" id="ONZF01000014">
    <property type="protein sequence ID" value="SPJ26080.1"/>
    <property type="molecule type" value="Genomic_DNA"/>
</dbReference>
<organism evidence="1 2">
    <name type="scientific">Palleronia abyssalis</name>
    <dbReference type="NCBI Taxonomy" id="1501240"/>
    <lineage>
        <taxon>Bacteria</taxon>
        <taxon>Pseudomonadati</taxon>
        <taxon>Pseudomonadota</taxon>
        <taxon>Alphaproteobacteria</taxon>
        <taxon>Rhodobacterales</taxon>
        <taxon>Roseobacteraceae</taxon>
        <taxon>Palleronia</taxon>
    </lineage>
</organism>
<reference evidence="2" key="1">
    <citation type="submission" date="2018-03" db="EMBL/GenBank/DDBJ databases">
        <authorList>
            <person name="Rodrigo-Torres L."/>
            <person name="Arahal R. D."/>
            <person name="Lucena T."/>
        </authorList>
    </citation>
    <scope>NUCLEOTIDE SEQUENCE [LARGE SCALE GENOMIC DNA]</scope>
    <source>
        <strain evidence="2">CECT 8504</strain>
    </source>
</reference>
<accession>A0A2R8C101</accession>
<name>A0A2R8C101_9RHOB</name>
<evidence type="ECO:0000313" key="2">
    <source>
        <dbReference type="Proteomes" id="UP000244912"/>
    </source>
</evidence>
<keyword evidence="2" id="KW-1185">Reference proteome</keyword>
<protein>
    <submittedName>
        <fullName evidence="1">Uncharacterized protein</fullName>
    </submittedName>
</protein>
<dbReference type="Proteomes" id="UP000244912">
    <property type="component" value="Unassembled WGS sequence"/>
</dbReference>
<dbReference type="AlphaFoldDB" id="A0A2R8C101"/>
<sequence length="58" mass="6576">MPTNDKSGEQSASTFNSKRTWRTKVESAFAAIYGTKRDYHQIIIVTNHLEFKGKSADI</sequence>
<proteinExistence type="predicted"/>